<dbReference type="InterPro" id="IPR014044">
    <property type="entry name" value="CAP_dom"/>
</dbReference>
<dbReference type="InterPro" id="IPR035940">
    <property type="entry name" value="CAP_sf"/>
</dbReference>
<accession>A0A926RY92</accession>
<feature type="domain" description="SCP" evidence="2">
    <location>
        <begin position="235"/>
        <end position="345"/>
    </location>
</feature>
<dbReference type="Pfam" id="PF14504">
    <property type="entry name" value="CAP_assoc_N"/>
    <property type="match status" value="1"/>
</dbReference>
<dbReference type="CDD" id="cd05379">
    <property type="entry name" value="CAP_bacterial"/>
    <property type="match status" value="1"/>
</dbReference>
<dbReference type="RefSeq" id="WP_191158609.1">
    <property type="nucleotide sequence ID" value="NZ_JACXAI010000014.1"/>
</dbReference>
<evidence type="ECO:0000313" key="4">
    <source>
        <dbReference type="EMBL" id="MBD1380957.1"/>
    </source>
</evidence>
<feature type="transmembrane region" description="Helical" evidence="1">
    <location>
        <begin position="7"/>
        <end position="25"/>
    </location>
</feature>
<dbReference type="Pfam" id="PF00188">
    <property type="entry name" value="CAP"/>
    <property type="match status" value="1"/>
</dbReference>
<reference evidence="4" key="1">
    <citation type="submission" date="2020-09" db="EMBL/GenBank/DDBJ databases">
        <title>A novel bacterium of genus Bacillus, isolated from South China Sea.</title>
        <authorList>
            <person name="Huang H."/>
            <person name="Mo K."/>
            <person name="Hu Y."/>
        </authorList>
    </citation>
    <scope>NUCLEOTIDE SEQUENCE</scope>
    <source>
        <strain evidence="4">IB182487</strain>
    </source>
</reference>
<dbReference type="InterPro" id="IPR029410">
    <property type="entry name" value="CAP_assoc"/>
</dbReference>
<dbReference type="AlphaFoldDB" id="A0A926RY92"/>
<evidence type="ECO:0000313" key="5">
    <source>
        <dbReference type="Proteomes" id="UP000626844"/>
    </source>
</evidence>
<evidence type="ECO:0000259" key="3">
    <source>
        <dbReference type="Pfam" id="PF14504"/>
    </source>
</evidence>
<name>A0A926RY92_9BACI</name>
<dbReference type="Gene3D" id="3.40.33.10">
    <property type="entry name" value="CAP"/>
    <property type="match status" value="1"/>
</dbReference>
<gene>
    <name evidence="4" type="ORF">IC621_12005</name>
</gene>
<evidence type="ECO:0000256" key="1">
    <source>
        <dbReference type="SAM" id="Phobius"/>
    </source>
</evidence>
<dbReference type="SUPFAM" id="SSF55797">
    <property type="entry name" value="PR-1-like"/>
    <property type="match status" value="1"/>
</dbReference>
<keyword evidence="1" id="KW-1133">Transmembrane helix</keyword>
<keyword evidence="1" id="KW-0812">Transmembrane</keyword>
<sequence>MRSIFRIVFILLIIFGTYTVFIQFSPDENAQQKQQSQSEEEDVQIASEKGEQDLDLPEDGLLALIGESSDSIKTRLGEPSRVDPSAYDFDWWIYNKNADQYVQIGVKKGKVVSVYANGFDTKVKPFKIGQSISDIYKITTITPNISIEYEGNSYRFEFSEQDMNTRPTIKLGQAYVQLYIDKFDGTLSSIRASDVETFVMQRQYEVVYRGELIKPSEKTREEWMEIEEGAERQILDITNVIRKKHDLPSVEWDEETANVAYKHSEDMNANSYFSHESPSQGTLADRLDRGQVTYQMAGENIAAQYTDGIAAVEGWLNSKGHREALLNQDFTHLGVGVYETHYTQNFIKKWDS</sequence>
<organism evidence="4 5">
    <name type="scientific">Metabacillus arenae</name>
    <dbReference type="NCBI Taxonomy" id="2771434"/>
    <lineage>
        <taxon>Bacteria</taxon>
        <taxon>Bacillati</taxon>
        <taxon>Bacillota</taxon>
        <taxon>Bacilli</taxon>
        <taxon>Bacillales</taxon>
        <taxon>Bacillaceae</taxon>
        <taxon>Metabacillus</taxon>
    </lineage>
</organism>
<evidence type="ECO:0000259" key="2">
    <source>
        <dbReference type="Pfam" id="PF00188"/>
    </source>
</evidence>
<feature type="domain" description="CAP-associated" evidence="3">
    <location>
        <begin position="65"/>
        <end position="204"/>
    </location>
</feature>
<dbReference type="PANTHER" id="PTHR31157">
    <property type="entry name" value="SCP DOMAIN-CONTAINING PROTEIN"/>
    <property type="match status" value="1"/>
</dbReference>
<proteinExistence type="predicted"/>
<keyword evidence="5" id="KW-1185">Reference proteome</keyword>
<keyword evidence="1" id="KW-0472">Membrane</keyword>
<dbReference type="PANTHER" id="PTHR31157:SF26">
    <property type="entry name" value="SCP-LIKE EXTRACELLULAR PROTEIN"/>
    <property type="match status" value="1"/>
</dbReference>
<dbReference type="Proteomes" id="UP000626844">
    <property type="component" value="Unassembled WGS sequence"/>
</dbReference>
<dbReference type="EMBL" id="JACXAI010000014">
    <property type="protein sequence ID" value="MBD1380957.1"/>
    <property type="molecule type" value="Genomic_DNA"/>
</dbReference>
<comment type="caution">
    <text evidence="4">The sequence shown here is derived from an EMBL/GenBank/DDBJ whole genome shotgun (WGS) entry which is preliminary data.</text>
</comment>
<protein>
    <submittedName>
        <fullName evidence="4">CAP domain-containing protein</fullName>
    </submittedName>
</protein>